<feature type="compositionally biased region" description="Low complexity" evidence="1">
    <location>
        <begin position="11"/>
        <end position="27"/>
    </location>
</feature>
<evidence type="ECO:0000256" key="1">
    <source>
        <dbReference type="SAM" id="MobiDB-lite"/>
    </source>
</evidence>
<dbReference type="Proteomes" id="UP000567885">
    <property type="component" value="Unassembled WGS sequence"/>
</dbReference>
<dbReference type="AlphaFoldDB" id="A0A8H5TKD6"/>
<keyword evidence="3" id="KW-1185">Reference proteome</keyword>
<protein>
    <submittedName>
        <fullName evidence="2">Uncharacterized protein</fullName>
    </submittedName>
</protein>
<evidence type="ECO:0000313" key="3">
    <source>
        <dbReference type="Proteomes" id="UP000567885"/>
    </source>
</evidence>
<dbReference type="OrthoDB" id="10592236at2759"/>
<proteinExistence type="predicted"/>
<feature type="region of interest" description="Disordered" evidence="1">
    <location>
        <begin position="1"/>
        <end position="93"/>
    </location>
</feature>
<dbReference type="EMBL" id="JAAGWQ010000067">
    <property type="protein sequence ID" value="KAF5671436.1"/>
    <property type="molecule type" value="Genomic_DNA"/>
</dbReference>
<gene>
    <name evidence="2" type="ORF">FHETE_4146</name>
</gene>
<comment type="caution">
    <text evidence="2">The sequence shown here is derived from an EMBL/GenBank/DDBJ whole genome shotgun (WGS) entry which is preliminary data.</text>
</comment>
<reference evidence="2 3" key="1">
    <citation type="submission" date="2020-05" db="EMBL/GenBank/DDBJ databases">
        <title>Identification and distribution of gene clusters putatively required for synthesis of sphingolipid metabolism inhibitors in phylogenetically diverse species of the filamentous fungus Fusarium.</title>
        <authorList>
            <person name="Kim H.-S."/>
            <person name="Busman M."/>
            <person name="Brown D.W."/>
            <person name="Divon H."/>
            <person name="Uhlig S."/>
            <person name="Proctor R.H."/>
        </authorList>
    </citation>
    <scope>NUCLEOTIDE SEQUENCE [LARGE SCALE GENOMIC DNA]</scope>
    <source>
        <strain evidence="2 3">NRRL 20693</strain>
    </source>
</reference>
<sequence length="125" mass="13265">MSNQGFGPEESSTQGFSQGGFQPTQGGFTQGGFTQGGFKPADEGFSQGGFQPTEKFNSQGFTQVDKGFSQTGFQSDNGSSQGNQGYQPPGVQEVKRAELSNLRQAIARGKQSLAEAEEILENLSQ</sequence>
<accession>A0A8H5TKD6</accession>
<evidence type="ECO:0000313" key="2">
    <source>
        <dbReference type="EMBL" id="KAF5671436.1"/>
    </source>
</evidence>
<name>A0A8H5TKD6_FUSHE</name>
<organism evidence="2 3">
    <name type="scientific">Fusarium heterosporum</name>
    <dbReference type="NCBI Taxonomy" id="42747"/>
    <lineage>
        <taxon>Eukaryota</taxon>
        <taxon>Fungi</taxon>
        <taxon>Dikarya</taxon>
        <taxon>Ascomycota</taxon>
        <taxon>Pezizomycotina</taxon>
        <taxon>Sordariomycetes</taxon>
        <taxon>Hypocreomycetidae</taxon>
        <taxon>Hypocreales</taxon>
        <taxon>Nectriaceae</taxon>
        <taxon>Fusarium</taxon>
        <taxon>Fusarium heterosporum species complex</taxon>
    </lineage>
</organism>
<feature type="compositionally biased region" description="Polar residues" evidence="1">
    <location>
        <begin position="48"/>
        <end position="86"/>
    </location>
</feature>